<reference evidence="1" key="1">
    <citation type="submission" date="2022-06" db="EMBL/GenBank/DDBJ databases">
        <title>New Polynucleobacter species.</title>
        <authorList>
            <person name="Hahn M.W."/>
        </authorList>
    </citation>
    <scope>NUCLEOTIDE SEQUENCE</scope>
    <source>
        <strain evidence="1">UK-FUSCHL-C3</strain>
    </source>
</reference>
<evidence type="ECO:0000313" key="1">
    <source>
        <dbReference type="EMBL" id="XCC58067.1"/>
    </source>
</evidence>
<dbReference type="RefSeq" id="WP_353439217.1">
    <property type="nucleotide sequence ID" value="NZ_CP099959.1"/>
</dbReference>
<accession>A0AAU8A4D7</accession>
<dbReference type="InterPro" id="IPR045718">
    <property type="entry name" value="DUF6072"/>
</dbReference>
<dbReference type="AlphaFoldDB" id="A0AAU8A4D7"/>
<organism evidence="1">
    <name type="scientific">Polynucleobacter sp. UK-FUSCHL-C3</name>
    <dbReference type="NCBI Taxonomy" id="2955208"/>
    <lineage>
        <taxon>Bacteria</taxon>
        <taxon>Pseudomonadati</taxon>
        <taxon>Pseudomonadota</taxon>
        <taxon>Betaproteobacteria</taxon>
        <taxon>Burkholderiales</taxon>
        <taxon>Burkholderiaceae</taxon>
        <taxon>Polynucleobacter</taxon>
    </lineage>
</organism>
<dbReference type="Pfam" id="PF19549">
    <property type="entry name" value="DUF6072"/>
    <property type="match status" value="1"/>
</dbReference>
<gene>
    <name evidence="1" type="ORF">NKE59_01900</name>
</gene>
<name>A0AAU8A4D7_9BURK</name>
<dbReference type="EMBL" id="CP099959">
    <property type="protein sequence ID" value="XCC58067.1"/>
    <property type="molecule type" value="Genomic_DNA"/>
</dbReference>
<sequence length="113" mass="11820">MAQIEAQNPTGVLANGVKLVGESFLPGASLLMEGKFLDGAAHSIIGLGAKVVFGPLGLLLVCADSFAKATTHKSLWNYATDTYHAQIEKRKKDHEASAASTEAPAVKVIKNTA</sequence>
<protein>
    <submittedName>
        <fullName evidence="1">Uncharacterized protein</fullName>
    </submittedName>
</protein>
<proteinExistence type="predicted"/>